<keyword evidence="3 7" id="KW-0479">Metal-binding</keyword>
<dbReference type="InterPro" id="IPR020843">
    <property type="entry name" value="ER"/>
</dbReference>
<dbReference type="GO" id="GO:0004022">
    <property type="term" value="F:alcohol dehydrogenase (NAD+) activity"/>
    <property type="evidence" value="ECO:0007669"/>
    <property type="project" value="TreeGrafter"/>
</dbReference>
<name>A0A093VEE2_TALMA</name>
<dbReference type="PANTHER" id="PTHR42940:SF7">
    <property type="entry name" value="ALCOHOL DEHYDROGENASE-LIKE N-TERMINAL DOMAIN-CONTAINING PROTEIN"/>
    <property type="match status" value="1"/>
</dbReference>
<proteinExistence type="inferred from homology"/>
<accession>A0A093VEE2</accession>
<dbReference type="SUPFAM" id="SSF50129">
    <property type="entry name" value="GroES-like"/>
    <property type="match status" value="1"/>
</dbReference>
<evidence type="ECO:0000256" key="6">
    <source>
        <dbReference type="ARBA" id="ARBA00023027"/>
    </source>
</evidence>
<sequence>MSLPKTFRKAVFNEAGGPLVIEEANLTPPAPREILVQVEACGVCFSDTIAQHDYMGGGFPQVPGHEIIGKVVAVGSGVSGWTVGDRVGGGWHGGHDGTCRACKTGHYQMCDNQLVNGITRDGGYAEYCTIRSEAAVRIPPDVDAATYAPMLCAGVTVFNSMRQMQVPPGSTVAIQGLGGLGHLALQYANKFGYRVVALSRDSKKETFARQLGAHEYIDGSKEDVGEALQKLGGASLIVSTAPDKNSITPLLKGLGIQGKLLILSILISWIPVVDDLPVNTAILMRYGSSVHSWPSGHAIDSEEAIQFAGLQDIKCMVETFPLEKANEAYDAMLKGSVRFRSVIKMN</sequence>
<keyword evidence="5" id="KW-0560">Oxidoreductase</keyword>
<reference evidence="9" key="1">
    <citation type="journal article" date="2014" name="PLoS Genet.">
        <title>Signature Gene Expression Reveals Novel Clues to the Molecular Mechanisms of Dimorphic Transition in Penicillium marneffei.</title>
        <authorList>
            <person name="Yang E."/>
            <person name="Wang G."/>
            <person name="Cai J."/>
            <person name="Woo P.C."/>
            <person name="Lau S.K."/>
            <person name="Yuen K.-Y."/>
            <person name="Chow W.-N."/>
            <person name="Lin X."/>
        </authorList>
    </citation>
    <scope>NUCLEOTIDE SEQUENCE [LARGE SCALE GENOMIC DNA]</scope>
    <source>
        <strain evidence="9">PM1</strain>
    </source>
</reference>
<dbReference type="InterPro" id="IPR013154">
    <property type="entry name" value="ADH-like_N"/>
</dbReference>
<dbReference type="GO" id="GO:0005737">
    <property type="term" value="C:cytoplasm"/>
    <property type="evidence" value="ECO:0007669"/>
    <property type="project" value="TreeGrafter"/>
</dbReference>
<evidence type="ECO:0000256" key="3">
    <source>
        <dbReference type="ARBA" id="ARBA00022723"/>
    </source>
</evidence>
<protein>
    <submittedName>
        <fullName evidence="9">Alcohol dehydrogenase</fullName>
    </submittedName>
</protein>
<dbReference type="PROSITE" id="PS00059">
    <property type="entry name" value="ADH_ZINC"/>
    <property type="match status" value="1"/>
</dbReference>
<dbReference type="InterPro" id="IPR011032">
    <property type="entry name" value="GroES-like_sf"/>
</dbReference>
<comment type="similarity">
    <text evidence="2 7">Belongs to the zinc-containing alcohol dehydrogenase family.</text>
</comment>
<comment type="caution">
    <text evidence="9">The sequence shown here is derived from an EMBL/GenBank/DDBJ whole genome shotgun (WGS) entry which is preliminary data.</text>
</comment>
<dbReference type="Gene3D" id="3.90.180.10">
    <property type="entry name" value="Medium-chain alcohol dehydrogenases, catalytic domain"/>
    <property type="match status" value="1"/>
</dbReference>
<dbReference type="FunFam" id="3.40.50.720:FF:000039">
    <property type="entry name" value="Alcohol dehydrogenase AdhP"/>
    <property type="match status" value="1"/>
</dbReference>
<dbReference type="Pfam" id="PF00107">
    <property type="entry name" value="ADH_zinc_N"/>
    <property type="match status" value="1"/>
</dbReference>
<dbReference type="PANTHER" id="PTHR42940">
    <property type="entry name" value="ALCOHOL DEHYDROGENASE 1-RELATED"/>
    <property type="match status" value="1"/>
</dbReference>
<dbReference type="GO" id="GO:0008270">
    <property type="term" value="F:zinc ion binding"/>
    <property type="evidence" value="ECO:0007669"/>
    <property type="project" value="InterPro"/>
</dbReference>
<dbReference type="InterPro" id="IPR036291">
    <property type="entry name" value="NAD(P)-bd_dom_sf"/>
</dbReference>
<evidence type="ECO:0000256" key="1">
    <source>
        <dbReference type="ARBA" id="ARBA00001947"/>
    </source>
</evidence>
<dbReference type="InterPro" id="IPR013149">
    <property type="entry name" value="ADH-like_C"/>
</dbReference>
<feature type="domain" description="Enoyl reductase (ER)" evidence="8">
    <location>
        <begin position="16"/>
        <end position="343"/>
    </location>
</feature>
<evidence type="ECO:0000256" key="5">
    <source>
        <dbReference type="ARBA" id="ARBA00023002"/>
    </source>
</evidence>
<gene>
    <name evidence="9" type="ORF">GQ26_0072170</name>
</gene>
<dbReference type="SMART" id="SM00829">
    <property type="entry name" value="PKS_ER"/>
    <property type="match status" value="1"/>
</dbReference>
<dbReference type="SUPFAM" id="SSF51735">
    <property type="entry name" value="NAD(P)-binding Rossmann-fold domains"/>
    <property type="match status" value="1"/>
</dbReference>
<evidence type="ECO:0000259" key="8">
    <source>
        <dbReference type="SMART" id="SM00829"/>
    </source>
</evidence>
<organism evidence="9">
    <name type="scientific">Talaromyces marneffei PM1</name>
    <dbReference type="NCBI Taxonomy" id="1077442"/>
    <lineage>
        <taxon>Eukaryota</taxon>
        <taxon>Fungi</taxon>
        <taxon>Dikarya</taxon>
        <taxon>Ascomycota</taxon>
        <taxon>Pezizomycotina</taxon>
        <taxon>Eurotiomycetes</taxon>
        <taxon>Eurotiomycetidae</taxon>
        <taxon>Eurotiales</taxon>
        <taxon>Trichocomaceae</taxon>
        <taxon>Talaromyces</taxon>
        <taxon>Talaromyces sect. Talaromyces</taxon>
    </lineage>
</organism>
<keyword evidence="4 7" id="KW-0862">Zinc</keyword>
<evidence type="ECO:0000313" key="9">
    <source>
        <dbReference type="EMBL" id="KFX50515.1"/>
    </source>
</evidence>
<comment type="cofactor">
    <cofactor evidence="1 7">
        <name>Zn(2+)</name>
        <dbReference type="ChEBI" id="CHEBI:29105"/>
    </cofactor>
</comment>
<evidence type="ECO:0000256" key="7">
    <source>
        <dbReference type="RuleBase" id="RU361277"/>
    </source>
</evidence>
<evidence type="ECO:0000256" key="2">
    <source>
        <dbReference type="ARBA" id="ARBA00008072"/>
    </source>
</evidence>
<dbReference type="InterPro" id="IPR002328">
    <property type="entry name" value="ADH_Zn_CS"/>
</dbReference>
<keyword evidence="6" id="KW-0520">NAD</keyword>
<dbReference type="EMBL" id="JPOX01000007">
    <property type="protein sequence ID" value="KFX50515.1"/>
    <property type="molecule type" value="Genomic_DNA"/>
</dbReference>
<dbReference type="Pfam" id="PF08240">
    <property type="entry name" value="ADH_N"/>
    <property type="match status" value="1"/>
</dbReference>
<dbReference type="HOGENOM" id="CLU_026673_20_1_1"/>
<evidence type="ECO:0000256" key="4">
    <source>
        <dbReference type="ARBA" id="ARBA00022833"/>
    </source>
</evidence>
<dbReference type="AlphaFoldDB" id="A0A093VEE2"/>
<dbReference type="Gene3D" id="3.40.50.720">
    <property type="entry name" value="NAD(P)-binding Rossmann-like Domain"/>
    <property type="match status" value="1"/>
</dbReference>